<dbReference type="InterPro" id="IPR014756">
    <property type="entry name" value="Ig_E-set"/>
</dbReference>
<protein>
    <recommendedName>
        <fullName evidence="2">IPT/TIG domain-containing protein</fullName>
    </recommendedName>
</protein>
<proteinExistence type="predicted"/>
<accession>A0A382TSR5</accession>
<dbReference type="InterPro" id="IPR013783">
    <property type="entry name" value="Ig-like_fold"/>
</dbReference>
<evidence type="ECO:0000313" key="1">
    <source>
        <dbReference type="EMBL" id="SVD25079.1"/>
    </source>
</evidence>
<dbReference type="AlphaFoldDB" id="A0A382TSR5"/>
<dbReference type="SUPFAM" id="SSF81296">
    <property type="entry name" value="E set domains"/>
    <property type="match status" value="1"/>
</dbReference>
<organism evidence="1">
    <name type="scientific">marine metagenome</name>
    <dbReference type="NCBI Taxonomy" id="408172"/>
    <lineage>
        <taxon>unclassified sequences</taxon>
        <taxon>metagenomes</taxon>
        <taxon>ecological metagenomes</taxon>
    </lineage>
</organism>
<feature type="non-terminal residue" evidence="1">
    <location>
        <position position="73"/>
    </location>
</feature>
<sequence length="73" mass="7389">MAYENMTVSSITTDDGGAVTTVVVTGANFQAGTTAKVVKPDSSEVACANVVVVDGDTITMSTPTVMVHPDDPA</sequence>
<evidence type="ECO:0008006" key="2">
    <source>
        <dbReference type="Google" id="ProtNLM"/>
    </source>
</evidence>
<reference evidence="1" key="1">
    <citation type="submission" date="2018-05" db="EMBL/GenBank/DDBJ databases">
        <authorList>
            <person name="Lanie J.A."/>
            <person name="Ng W.-L."/>
            <person name="Kazmierczak K.M."/>
            <person name="Andrzejewski T.M."/>
            <person name="Davidsen T.M."/>
            <person name="Wayne K.J."/>
            <person name="Tettelin H."/>
            <person name="Glass J.I."/>
            <person name="Rusch D."/>
            <person name="Podicherti R."/>
            <person name="Tsui H.-C.T."/>
            <person name="Winkler M.E."/>
        </authorList>
    </citation>
    <scope>NUCLEOTIDE SEQUENCE</scope>
</reference>
<gene>
    <name evidence="1" type="ORF">METZ01_LOCUS377933</name>
</gene>
<dbReference type="Gene3D" id="2.60.40.10">
    <property type="entry name" value="Immunoglobulins"/>
    <property type="match status" value="1"/>
</dbReference>
<dbReference type="EMBL" id="UINC01138872">
    <property type="protein sequence ID" value="SVD25079.1"/>
    <property type="molecule type" value="Genomic_DNA"/>
</dbReference>
<name>A0A382TSR5_9ZZZZ</name>